<dbReference type="Proteomes" id="UP001328107">
    <property type="component" value="Unassembled WGS sequence"/>
</dbReference>
<feature type="non-terminal residue" evidence="2">
    <location>
        <position position="415"/>
    </location>
</feature>
<reference evidence="3" key="1">
    <citation type="submission" date="2022-10" db="EMBL/GenBank/DDBJ databases">
        <title>Genome assembly of Pristionchus species.</title>
        <authorList>
            <person name="Yoshida K."/>
            <person name="Sommer R.J."/>
        </authorList>
    </citation>
    <scope>NUCLEOTIDE SEQUENCE [LARGE SCALE GENOMIC DNA]</scope>
    <source>
        <strain evidence="3">RS5460</strain>
    </source>
</reference>
<proteinExistence type="predicted"/>
<dbReference type="AlphaFoldDB" id="A0AAN5IB92"/>
<feature type="non-terminal residue" evidence="2">
    <location>
        <position position="1"/>
    </location>
</feature>
<name>A0AAN5IB92_9BILA</name>
<feature type="compositionally biased region" description="Low complexity" evidence="1">
    <location>
        <begin position="291"/>
        <end position="306"/>
    </location>
</feature>
<feature type="compositionally biased region" description="Basic and acidic residues" evidence="1">
    <location>
        <begin position="344"/>
        <end position="357"/>
    </location>
</feature>
<feature type="compositionally biased region" description="Basic and acidic residues" evidence="1">
    <location>
        <begin position="323"/>
        <end position="334"/>
    </location>
</feature>
<dbReference type="EMBL" id="BTRK01000006">
    <property type="protein sequence ID" value="GMR59697.1"/>
    <property type="molecule type" value="Genomic_DNA"/>
</dbReference>
<keyword evidence="3" id="KW-1185">Reference proteome</keyword>
<sequence>SSRREYLNQPVAASIPLDAAQASAAAAATAAAEAAVGALPPEGTAAAAEAAAALGGKPYSHPGEEYSSARDRVIPREERRIPNLGALLVPQQDIPLIGKVREQLNSCETEQNKLKICNRFPSPQQWSPNLEDYIVLRKDDPRAIYLRDHLLQLEQQAAKDAALAAASAAATTLAPSNDPNVVGEAVVGVSTDRSPFSRDDEPRILKGVRAELAAPLKVYWRIWEESRVMHCSEQVEIARKQKEDVIAEFLEQQRLEAIEKEKERQTEAEQAKIRKQLIEKQLAQHREKESAAAAAASDAAAESQQEVTQDELPPGWQIGIRVPTEENQVRRDREEGEESILQDHQTKEEKADPRAHFDTQPIDVRKPRPHHRGSLINDPRLADFSPISRVREVAPSAILRESKSVRQAVPEFPEF</sequence>
<evidence type="ECO:0000256" key="1">
    <source>
        <dbReference type="SAM" id="MobiDB-lite"/>
    </source>
</evidence>
<comment type="caution">
    <text evidence="2">The sequence shown here is derived from an EMBL/GenBank/DDBJ whole genome shotgun (WGS) entry which is preliminary data.</text>
</comment>
<evidence type="ECO:0000313" key="3">
    <source>
        <dbReference type="Proteomes" id="UP001328107"/>
    </source>
</evidence>
<gene>
    <name evidence="2" type="ORF">PMAYCL1PPCAC_29892</name>
</gene>
<organism evidence="2 3">
    <name type="scientific">Pristionchus mayeri</name>
    <dbReference type="NCBI Taxonomy" id="1317129"/>
    <lineage>
        <taxon>Eukaryota</taxon>
        <taxon>Metazoa</taxon>
        <taxon>Ecdysozoa</taxon>
        <taxon>Nematoda</taxon>
        <taxon>Chromadorea</taxon>
        <taxon>Rhabditida</taxon>
        <taxon>Rhabditina</taxon>
        <taxon>Diplogasteromorpha</taxon>
        <taxon>Diplogasteroidea</taxon>
        <taxon>Neodiplogasteridae</taxon>
        <taxon>Pristionchus</taxon>
    </lineage>
</organism>
<feature type="region of interest" description="Disordered" evidence="1">
    <location>
        <begin position="284"/>
        <end position="380"/>
    </location>
</feature>
<evidence type="ECO:0000313" key="2">
    <source>
        <dbReference type="EMBL" id="GMR59697.1"/>
    </source>
</evidence>
<accession>A0AAN5IB92</accession>
<protein>
    <submittedName>
        <fullName evidence="2">Uncharacterized protein</fullName>
    </submittedName>
</protein>